<dbReference type="InterPro" id="IPR051816">
    <property type="entry name" value="Glycosyl_Hydrolase_31"/>
</dbReference>
<dbReference type="SUPFAM" id="SSF51011">
    <property type="entry name" value="Glycosyl hydrolase domain"/>
    <property type="match status" value="1"/>
</dbReference>
<feature type="domain" description="Beta-galactosidase jelly roll" evidence="6">
    <location>
        <begin position="401"/>
        <end position="501"/>
    </location>
</feature>
<sequence length="942" mass="105867">MNSQRILGRVMTWLLVGLVPICLASCARSPAKPAIAVGEANPTIVVGDARFEFLTPSLVRMEYSASGAFVDAPTAVVQKRDWPAVQVRSTQKDGWLIAASSAMTLRYRLRSGPFAASNLEVSWNDPAAGAHVWHPGDADTRNLGGLTYSLDNISKANLPPGRMDLDSPINDIIPGIDVLLPKAKPGLLSRSGYAFIDDSTTPVWNAQKTWIEPRPQPTGQDWYLFTYNRDYRKVLDEYAQLCGPVPMIPRFALGPWVTDFNFEYFPDSAQARQPAFKRYDQQRLEQELARLRDDHIPFDTLVLDFAWHNDGWQGGYDWSPLIPHPRQLLRWLHSRGIKLSLNDHPGYANTDESILSFKDSHAPEVLEALGRPLPPKPSFDMDISGRWKFSADPHDQGLDHRWFAADHDDGQWIPIRVGMPWQDQGFKAYRGVAWYRTSVRLPAKLPATLYLTLGEVGQTYRIFVNGTEVAHSKVQWPRRLTYADITPYAHAGRTNVIALRVEPGKAGGGILAAPVAIRNVKPPQRIYFDLSNQRQADVFMRYLHKPLMQEGVDVWWVDGGSGAVDMPGLNKQLWTNKVFYDYSLHKDGEPGVAQRGFILSRYGDWGSERYPAFFTGDAYSQWPVLAYEVAFTVRGGNMLVPYISNDIGGFHGAKIDFGLYARWIEFGTFSPILRVHSAHANPREGNVRMPWVYGSQGVALMKKYFTLRTQLIPYVYTYAWQAHKDSMPILRPLYLQYPELEQAYQHPHEYFFGKDMLVAPVVDESGNRTVYLPPGEWIGFFNGKRYQGGTSFTAHYAVDDMPVFVRAGSIVPEQRASDYSDARPLDAVILNVYGSGKGSFDLYEDDGISLAYAQGQHAQTPMTYATNGDGSHQMVIEPTSGSFKGQLQARSYELRVHAAGKPPSIAINGKDAGRWTWNSKDATATVMLPRQSIHNRIVVTWP</sequence>
<dbReference type="Proteomes" id="UP001596111">
    <property type="component" value="Unassembled WGS sequence"/>
</dbReference>
<reference evidence="10" key="1">
    <citation type="journal article" date="2019" name="Int. J. Syst. Evol. Microbiol.">
        <title>The Global Catalogue of Microorganisms (GCM) 10K type strain sequencing project: providing services to taxonomists for standard genome sequencing and annotation.</title>
        <authorList>
            <consortium name="The Broad Institute Genomics Platform"/>
            <consortium name="The Broad Institute Genome Sequencing Center for Infectious Disease"/>
            <person name="Wu L."/>
            <person name="Ma J."/>
        </authorList>
    </citation>
    <scope>NUCLEOTIDE SEQUENCE [LARGE SCALE GENOMIC DNA]</scope>
    <source>
        <strain evidence="10">CGMCC 1.13587</strain>
    </source>
</reference>
<evidence type="ECO:0000313" key="9">
    <source>
        <dbReference type="EMBL" id="MFC5583352.1"/>
    </source>
</evidence>
<gene>
    <name evidence="9" type="ORF">ACFPPB_19755</name>
</gene>
<evidence type="ECO:0000313" key="10">
    <source>
        <dbReference type="Proteomes" id="UP001596111"/>
    </source>
</evidence>
<keyword evidence="10" id="KW-1185">Reference proteome</keyword>
<dbReference type="InterPro" id="IPR013780">
    <property type="entry name" value="Glyco_hydro_b"/>
</dbReference>
<name>A0ABW0T220_9GAMM</name>
<dbReference type="Gene3D" id="2.60.40.1180">
    <property type="entry name" value="Golgi alpha-mannosidase II"/>
    <property type="match status" value="2"/>
</dbReference>
<organism evidence="9 10">
    <name type="scientific">Rhodanobacter terrae</name>
    <dbReference type="NCBI Taxonomy" id="418647"/>
    <lineage>
        <taxon>Bacteria</taxon>
        <taxon>Pseudomonadati</taxon>
        <taxon>Pseudomonadota</taxon>
        <taxon>Gammaproteobacteria</taxon>
        <taxon>Lysobacterales</taxon>
        <taxon>Rhodanobacteraceae</taxon>
        <taxon>Rhodanobacter</taxon>
    </lineage>
</organism>
<keyword evidence="2 4" id="KW-0378">Hydrolase</keyword>
<dbReference type="InterPro" id="IPR000322">
    <property type="entry name" value="Glyco_hydro_31_TIM"/>
</dbReference>
<evidence type="ECO:0000256" key="4">
    <source>
        <dbReference type="RuleBase" id="RU361185"/>
    </source>
</evidence>
<evidence type="ECO:0000259" key="7">
    <source>
        <dbReference type="Pfam" id="PF17137"/>
    </source>
</evidence>
<dbReference type="SUPFAM" id="SSF51445">
    <property type="entry name" value="(Trans)glycosidases"/>
    <property type="match status" value="1"/>
</dbReference>
<feature type="domain" description="DUF5110" evidence="7">
    <location>
        <begin position="829"/>
        <end position="898"/>
    </location>
</feature>
<evidence type="ECO:0000256" key="2">
    <source>
        <dbReference type="ARBA" id="ARBA00022801"/>
    </source>
</evidence>
<accession>A0ABW0T220</accession>
<dbReference type="InterPro" id="IPR017853">
    <property type="entry name" value="GH"/>
</dbReference>
<dbReference type="Pfam" id="PF21365">
    <property type="entry name" value="Glyco_hydro_31_3rd"/>
    <property type="match status" value="1"/>
</dbReference>
<protein>
    <submittedName>
        <fullName evidence="9">TIM-barrel domain-containing protein</fullName>
    </submittedName>
</protein>
<dbReference type="Gene3D" id="2.60.120.260">
    <property type="entry name" value="Galactose-binding domain-like"/>
    <property type="match status" value="1"/>
</dbReference>
<dbReference type="Pfam" id="PF13364">
    <property type="entry name" value="BetaGal_ABD2"/>
    <property type="match status" value="1"/>
</dbReference>
<evidence type="ECO:0000259" key="6">
    <source>
        <dbReference type="Pfam" id="PF13364"/>
    </source>
</evidence>
<evidence type="ECO:0000256" key="1">
    <source>
        <dbReference type="ARBA" id="ARBA00007806"/>
    </source>
</evidence>
<comment type="caution">
    <text evidence="9">The sequence shown here is derived from an EMBL/GenBank/DDBJ whole genome shotgun (WGS) entry which is preliminary data.</text>
</comment>
<dbReference type="PANTHER" id="PTHR43863:SF2">
    <property type="entry name" value="MALTASE-GLUCOAMYLASE"/>
    <property type="match status" value="1"/>
</dbReference>
<dbReference type="PANTHER" id="PTHR43863">
    <property type="entry name" value="HYDROLASE, PUTATIVE (AFU_ORTHOLOGUE AFUA_1G03140)-RELATED"/>
    <property type="match status" value="1"/>
</dbReference>
<keyword evidence="3 4" id="KW-0326">Glycosidase</keyword>
<dbReference type="Pfam" id="PF17137">
    <property type="entry name" value="DUF5110"/>
    <property type="match status" value="1"/>
</dbReference>
<proteinExistence type="inferred from homology"/>
<feature type="domain" description="Glycoside hydrolase family 31 TIM barrel" evidence="5">
    <location>
        <begin position="521"/>
        <end position="717"/>
    </location>
</feature>
<dbReference type="InterPro" id="IPR048395">
    <property type="entry name" value="Glyco_hydro_31_C"/>
</dbReference>
<dbReference type="RefSeq" id="WP_377330285.1">
    <property type="nucleotide sequence ID" value="NZ_JBHSNG010000046.1"/>
</dbReference>
<evidence type="ECO:0000256" key="3">
    <source>
        <dbReference type="ARBA" id="ARBA00023295"/>
    </source>
</evidence>
<evidence type="ECO:0000259" key="8">
    <source>
        <dbReference type="Pfam" id="PF21365"/>
    </source>
</evidence>
<feature type="domain" description="Glycoside hydrolase family 31 TIM barrel" evidence="5">
    <location>
        <begin position="246"/>
        <end position="359"/>
    </location>
</feature>
<dbReference type="Pfam" id="PF01055">
    <property type="entry name" value="Glyco_hydro_31_2nd"/>
    <property type="match status" value="2"/>
</dbReference>
<dbReference type="Gene3D" id="3.20.20.80">
    <property type="entry name" value="Glycosidases"/>
    <property type="match status" value="2"/>
</dbReference>
<dbReference type="InterPro" id="IPR033403">
    <property type="entry name" value="DUF5110"/>
</dbReference>
<dbReference type="SUPFAM" id="SSF49785">
    <property type="entry name" value="Galactose-binding domain-like"/>
    <property type="match status" value="1"/>
</dbReference>
<dbReference type="InterPro" id="IPR008979">
    <property type="entry name" value="Galactose-bd-like_sf"/>
</dbReference>
<dbReference type="EMBL" id="JBHSNG010000046">
    <property type="protein sequence ID" value="MFC5583352.1"/>
    <property type="molecule type" value="Genomic_DNA"/>
</dbReference>
<evidence type="ECO:0000259" key="5">
    <source>
        <dbReference type="Pfam" id="PF01055"/>
    </source>
</evidence>
<dbReference type="InterPro" id="IPR025300">
    <property type="entry name" value="BetaGal_jelly_roll_dom"/>
</dbReference>
<feature type="domain" description="Glycosyl hydrolase family 31 C-terminal" evidence="8">
    <location>
        <begin position="727"/>
        <end position="811"/>
    </location>
</feature>
<comment type="similarity">
    <text evidence="1 4">Belongs to the glycosyl hydrolase 31 family.</text>
</comment>